<dbReference type="InterPro" id="IPR019372">
    <property type="entry name" value="LHFPL"/>
</dbReference>
<dbReference type="PANTHER" id="PTHR12489:SF19">
    <property type="entry name" value="LHFPL TETRASPAN SUBFAMILY MEMBER 2 PROTEIN"/>
    <property type="match status" value="1"/>
</dbReference>
<feature type="transmembrane region" description="Helical" evidence="5">
    <location>
        <begin position="12"/>
        <end position="35"/>
    </location>
</feature>
<gene>
    <name evidence="6" type="ORF">KUTeg_011073</name>
</gene>
<dbReference type="PANTHER" id="PTHR12489">
    <property type="entry name" value="LIPOMA HMGIC FUSION PARTNER-LIKE PROTEIN"/>
    <property type="match status" value="1"/>
</dbReference>
<protein>
    <recommendedName>
        <fullName evidence="8">Lipoma HMGIC fusion partner-like 2 protein</fullName>
    </recommendedName>
</protein>
<dbReference type="EMBL" id="JARBDR010000496">
    <property type="protein sequence ID" value="KAJ8311718.1"/>
    <property type="molecule type" value="Genomic_DNA"/>
</dbReference>
<dbReference type="Proteomes" id="UP001217089">
    <property type="component" value="Unassembled WGS sequence"/>
</dbReference>
<sequence length="181" mass="20313">MCYVIITCRSLGWTLLSITVTLIIVAAVVSPHWIIGMPIRRDIYDNKTDTSEEFQPTVGIFNRCRKYVGSIHNLIRRENCATFVRSFTEPDSDFPHAWKAAVIFFALAGLLLSLAMIMAVFSLFVRSFFGKSIFTVSGLIQSLLCVIGLVIYPAGWGSERVKNLCGEYADPYIVDKCDLDK</sequence>
<keyword evidence="2 5" id="KW-0812">Transmembrane</keyword>
<evidence type="ECO:0000313" key="6">
    <source>
        <dbReference type="EMBL" id="KAJ8311718.1"/>
    </source>
</evidence>
<evidence type="ECO:0000256" key="1">
    <source>
        <dbReference type="ARBA" id="ARBA00004141"/>
    </source>
</evidence>
<accession>A0ABQ9F2U6</accession>
<keyword evidence="7" id="KW-1185">Reference proteome</keyword>
<evidence type="ECO:0000256" key="4">
    <source>
        <dbReference type="ARBA" id="ARBA00023136"/>
    </source>
</evidence>
<evidence type="ECO:0000313" key="7">
    <source>
        <dbReference type="Proteomes" id="UP001217089"/>
    </source>
</evidence>
<feature type="transmembrane region" description="Helical" evidence="5">
    <location>
        <begin position="100"/>
        <end position="125"/>
    </location>
</feature>
<evidence type="ECO:0000256" key="3">
    <source>
        <dbReference type="ARBA" id="ARBA00022989"/>
    </source>
</evidence>
<keyword evidence="4 5" id="KW-0472">Membrane</keyword>
<dbReference type="Gene3D" id="1.20.140.150">
    <property type="match status" value="1"/>
</dbReference>
<proteinExistence type="predicted"/>
<reference evidence="6 7" key="1">
    <citation type="submission" date="2022-12" db="EMBL/GenBank/DDBJ databases">
        <title>Chromosome-level genome of Tegillarca granosa.</title>
        <authorList>
            <person name="Kim J."/>
        </authorList>
    </citation>
    <scope>NUCLEOTIDE SEQUENCE [LARGE SCALE GENOMIC DNA]</scope>
    <source>
        <strain evidence="6">Teg-2019</strain>
        <tissue evidence="6">Adductor muscle</tissue>
    </source>
</reference>
<comment type="subcellular location">
    <subcellularLocation>
        <location evidence="1">Membrane</location>
        <topology evidence="1">Multi-pass membrane protein</topology>
    </subcellularLocation>
</comment>
<evidence type="ECO:0000256" key="5">
    <source>
        <dbReference type="SAM" id="Phobius"/>
    </source>
</evidence>
<name>A0ABQ9F2U6_TEGGR</name>
<organism evidence="6 7">
    <name type="scientific">Tegillarca granosa</name>
    <name type="common">Malaysian cockle</name>
    <name type="synonym">Anadara granosa</name>
    <dbReference type="NCBI Taxonomy" id="220873"/>
    <lineage>
        <taxon>Eukaryota</taxon>
        <taxon>Metazoa</taxon>
        <taxon>Spiralia</taxon>
        <taxon>Lophotrochozoa</taxon>
        <taxon>Mollusca</taxon>
        <taxon>Bivalvia</taxon>
        <taxon>Autobranchia</taxon>
        <taxon>Pteriomorphia</taxon>
        <taxon>Arcoida</taxon>
        <taxon>Arcoidea</taxon>
        <taxon>Arcidae</taxon>
        <taxon>Tegillarca</taxon>
    </lineage>
</organism>
<keyword evidence="3 5" id="KW-1133">Transmembrane helix</keyword>
<comment type="caution">
    <text evidence="6">The sequence shown here is derived from an EMBL/GenBank/DDBJ whole genome shotgun (WGS) entry which is preliminary data.</text>
</comment>
<feature type="transmembrane region" description="Helical" evidence="5">
    <location>
        <begin position="132"/>
        <end position="154"/>
    </location>
</feature>
<dbReference type="Pfam" id="PF10242">
    <property type="entry name" value="L_HMGIC_fpl"/>
    <property type="match status" value="1"/>
</dbReference>
<evidence type="ECO:0008006" key="8">
    <source>
        <dbReference type="Google" id="ProtNLM"/>
    </source>
</evidence>
<evidence type="ECO:0000256" key="2">
    <source>
        <dbReference type="ARBA" id="ARBA00022692"/>
    </source>
</evidence>